<evidence type="ECO:0000259" key="2">
    <source>
        <dbReference type="Pfam" id="PF12804"/>
    </source>
</evidence>
<dbReference type="SUPFAM" id="SSF53448">
    <property type="entry name" value="Nucleotide-diphospho-sugar transferases"/>
    <property type="match status" value="1"/>
</dbReference>
<reference evidence="3 4" key="1">
    <citation type="submission" date="2019-03" db="EMBL/GenBank/DDBJ databases">
        <title>Genomic Encyclopedia of Type Strains, Phase IV (KMG-IV): sequencing the most valuable type-strain genomes for metagenomic binning, comparative biology and taxonomic classification.</title>
        <authorList>
            <person name="Goeker M."/>
        </authorList>
    </citation>
    <scope>NUCLEOTIDE SEQUENCE [LARGE SCALE GENOMIC DNA]</scope>
    <source>
        <strain evidence="3 4">DSM 12121</strain>
    </source>
</reference>
<feature type="domain" description="MobA-like NTP transferase" evidence="2">
    <location>
        <begin position="13"/>
        <end position="172"/>
    </location>
</feature>
<dbReference type="RefSeq" id="WP_246034898.1">
    <property type="nucleotide sequence ID" value="NZ_SNVV01000020.1"/>
</dbReference>
<gene>
    <name evidence="3" type="ORF">C7389_12098</name>
</gene>
<evidence type="ECO:0000313" key="3">
    <source>
        <dbReference type="EMBL" id="TDN47431.1"/>
    </source>
</evidence>
<dbReference type="EMBL" id="SNVV01000020">
    <property type="protein sequence ID" value="TDN47431.1"/>
    <property type="molecule type" value="Genomic_DNA"/>
</dbReference>
<comment type="caution">
    <text evidence="3">The sequence shown here is derived from an EMBL/GenBank/DDBJ whole genome shotgun (WGS) entry which is preliminary data.</text>
</comment>
<name>A0A4R6DQV2_9RHOO</name>
<dbReference type="Proteomes" id="UP000295129">
    <property type="component" value="Unassembled WGS sequence"/>
</dbReference>
<dbReference type="InterPro" id="IPR025877">
    <property type="entry name" value="MobA-like_NTP_Trfase"/>
</dbReference>
<accession>A0A4R6DQV2</accession>
<dbReference type="AlphaFoldDB" id="A0A4R6DQV2"/>
<keyword evidence="3" id="KW-0808">Transferase</keyword>
<sequence>MNSAAMNPFPLRGILLAAGYGRRFDPAGGRDKLLQPLADGRPVLWHSARALCEALPGSLAVLRPGQAERARWLREAGCEVVESAAAEAGMGAALAAGVAASAGAGGWLIALADMPWLPAAAIRAVATAVDGPEVVAAAAHGGRRGHPVGFGAAWRAGLMACAGDAGARELLRGTALRLLEWTDDSVLRDVDVLADLKGEAQGGGRSRETGM</sequence>
<dbReference type="Gene3D" id="3.90.550.10">
    <property type="entry name" value="Spore Coat Polysaccharide Biosynthesis Protein SpsA, Chain A"/>
    <property type="match status" value="1"/>
</dbReference>
<evidence type="ECO:0000256" key="1">
    <source>
        <dbReference type="ARBA" id="ARBA00022842"/>
    </source>
</evidence>
<keyword evidence="1" id="KW-0460">Magnesium</keyword>
<dbReference type="PANTHER" id="PTHR43777:SF1">
    <property type="entry name" value="MOLYBDENUM COFACTOR CYTIDYLYLTRANSFERASE"/>
    <property type="match status" value="1"/>
</dbReference>
<dbReference type="PANTHER" id="PTHR43777">
    <property type="entry name" value="MOLYBDENUM COFACTOR CYTIDYLYLTRANSFERASE"/>
    <property type="match status" value="1"/>
</dbReference>
<protein>
    <submittedName>
        <fullName evidence="3">Molybdenum cofactor cytidylyltransferase</fullName>
    </submittedName>
</protein>
<dbReference type="Pfam" id="PF12804">
    <property type="entry name" value="NTP_transf_3"/>
    <property type="match status" value="1"/>
</dbReference>
<dbReference type="GO" id="GO:0016779">
    <property type="term" value="F:nucleotidyltransferase activity"/>
    <property type="evidence" value="ECO:0007669"/>
    <property type="project" value="UniProtKB-KW"/>
</dbReference>
<organism evidence="3 4">
    <name type="scientific">Azoarcus indigens</name>
    <dbReference type="NCBI Taxonomy" id="29545"/>
    <lineage>
        <taxon>Bacteria</taxon>
        <taxon>Pseudomonadati</taxon>
        <taxon>Pseudomonadota</taxon>
        <taxon>Betaproteobacteria</taxon>
        <taxon>Rhodocyclales</taxon>
        <taxon>Zoogloeaceae</taxon>
        <taxon>Azoarcus</taxon>
    </lineage>
</organism>
<dbReference type="InterPro" id="IPR029044">
    <property type="entry name" value="Nucleotide-diphossugar_trans"/>
</dbReference>
<proteinExistence type="predicted"/>
<keyword evidence="4" id="KW-1185">Reference proteome</keyword>
<keyword evidence="3" id="KW-0548">Nucleotidyltransferase</keyword>
<evidence type="ECO:0000313" key="4">
    <source>
        <dbReference type="Proteomes" id="UP000295129"/>
    </source>
</evidence>